<dbReference type="AlphaFoldDB" id="A0A699ZSD4"/>
<reference evidence="2 3" key="1">
    <citation type="submission" date="2020-02" db="EMBL/GenBank/DDBJ databases">
        <title>Draft genome sequence of Haematococcus lacustris strain NIES-144.</title>
        <authorList>
            <person name="Morimoto D."/>
            <person name="Nakagawa S."/>
            <person name="Yoshida T."/>
            <person name="Sawayama S."/>
        </authorList>
    </citation>
    <scope>NUCLEOTIDE SEQUENCE [LARGE SCALE GENOMIC DNA]</scope>
    <source>
        <strain evidence="2 3">NIES-144</strain>
    </source>
</reference>
<dbReference type="EMBL" id="BLLF01002852">
    <property type="protein sequence ID" value="GFH25573.1"/>
    <property type="molecule type" value="Genomic_DNA"/>
</dbReference>
<evidence type="ECO:0000313" key="3">
    <source>
        <dbReference type="Proteomes" id="UP000485058"/>
    </source>
</evidence>
<organism evidence="2 3">
    <name type="scientific">Haematococcus lacustris</name>
    <name type="common">Green alga</name>
    <name type="synonym">Haematococcus pluvialis</name>
    <dbReference type="NCBI Taxonomy" id="44745"/>
    <lineage>
        <taxon>Eukaryota</taxon>
        <taxon>Viridiplantae</taxon>
        <taxon>Chlorophyta</taxon>
        <taxon>core chlorophytes</taxon>
        <taxon>Chlorophyceae</taxon>
        <taxon>CS clade</taxon>
        <taxon>Chlamydomonadales</taxon>
        <taxon>Haematococcaceae</taxon>
        <taxon>Haematococcus</taxon>
    </lineage>
</organism>
<name>A0A699ZSD4_HAELA</name>
<proteinExistence type="predicted"/>
<accession>A0A699ZSD4</accession>
<comment type="caution">
    <text evidence="2">The sequence shown here is derived from an EMBL/GenBank/DDBJ whole genome shotgun (WGS) entry which is preliminary data.</text>
</comment>
<evidence type="ECO:0000313" key="2">
    <source>
        <dbReference type="EMBL" id="GFH25573.1"/>
    </source>
</evidence>
<sequence length="258" mass="28343">MPPKQSGSDKKAGTKHSRSLSDSDTGSTPAFKSRELPGTVLTTDREVVDEWFSPEVPITAHDVTDSVVTVLIAHYVMLLAGRKTDGVTGCKYARWQDATDAIVGAVLMGLLEVLGYVSKDLKYDDIVAKIHKCGHNTVSKKTRSPNEAAPSSVKKENEDKYSQWEAVWGKFFTAEKRPSSWEKLIALALNFKEGILPDPQYFTVKSLFVTDAMAKHIDEGFKQLVADKAITLKTAASGICTDNEVAICTDAQARYLNR</sequence>
<feature type="unsure residue" description="D or N" evidence="2">
    <location>
        <position position="120"/>
    </location>
</feature>
<gene>
    <name evidence="2" type="ORF">HaLaN_23559</name>
</gene>
<feature type="compositionally biased region" description="Polar residues" evidence="1">
    <location>
        <begin position="20"/>
        <end position="30"/>
    </location>
</feature>
<evidence type="ECO:0000256" key="1">
    <source>
        <dbReference type="SAM" id="MobiDB-lite"/>
    </source>
</evidence>
<feature type="region of interest" description="Disordered" evidence="1">
    <location>
        <begin position="1"/>
        <end position="36"/>
    </location>
</feature>
<protein>
    <submittedName>
        <fullName evidence="2">Uncharacterized protein</fullName>
    </submittedName>
</protein>
<keyword evidence="3" id="KW-1185">Reference proteome</keyword>
<dbReference type="Proteomes" id="UP000485058">
    <property type="component" value="Unassembled WGS sequence"/>
</dbReference>